<feature type="domain" description="Chorismate-utilising enzyme C-terminal" evidence="1">
    <location>
        <begin position="146"/>
        <end position="403"/>
    </location>
</feature>
<dbReference type="SUPFAM" id="SSF56322">
    <property type="entry name" value="ADC synthase"/>
    <property type="match status" value="1"/>
</dbReference>
<organism evidence="2 3">
    <name type="scientific">Dyadobacter luticola</name>
    <dbReference type="NCBI Taxonomy" id="1979387"/>
    <lineage>
        <taxon>Bacteria</taxon>
        <taxon>Pseudomonadati</taxon>
        <taxon>Bacteroidota</taxon>
        <taxon>Cytophagia</taxon>
        <taxon>Cytophagales</taxon>
        <taxon>Spirosomataceae</taxon>
        <taxon>Dyadobacter</taxon>
    </lineage>
</organism>
<evidence type="ECO:0000259" key="1">
    <source>
        <dbReference type="Pfam" id="PF00425"/>
    </source>
</evidence>
<comment type="caution">
    <text evidence="2">The sequence shown here is derived from an EMBL/GenBank/DDBJ whole genome shotgun (WGS) entry which is preliminary data.</text>
</comment>
<dbReference type="RefSeq" id="WP_138366627.1">
    <property type="nucleotide sequence ID" value="NZ_VCEJ01000004.1"/>
</dbReference>
<name>A0A5R9KY67_9BACT</name>
<dbReference type="Proteomes" id="UP000306402">
    <property type="component" value="Unassembled WGS sequence"/>
</dbReference>
<reference evidence="2 3" key="1">
    <citation type="submission" date="2019-05" db="EMBL/GenBank/DDBJ databases">
        <authorList>
            <person name="Qu J.-H."/>
        </authorList>
    </citation>
    <scope>NUCLEOTIDE SEQUENCE [LARGE SCALE GENOMIC DNA]</scope>
    <source>
        <strain evidence="2 3">T17</strain>
    </source>
</reference>
<proteinExistence type="predicted"/>
<accession>A0A5R9KY67</accession>
<dbReference type="Gene3D" id="3.60.120.10">
    <property type="entry name" value="Anthranilate synthase"/>
    <property type="match status" value="1"/>
</dbReference>
<dbReference type="InterPro" id="IPR015890">
    <property type="entry name" value="Chorismate_C"/>
</dbReference>
<dbReference type="EMBL" id="VCEJ01000004">
    <property type="protein sequence ID" value="TLV01256.1"/>
    <property type="molecule type" value="Genomic_DNA"/>
</dbReference>
<dbReference type="Pfam" id="PF00425">
    <property type="entry name" value="Chorismate_bind"/>
    <property type="match status" value="1"/>
</dbReference>
<dbReference type="PANTHER" id="PTHR42839:SF2">
    <property type="entry name" value="ISOCHORISMATE SYNTHASE ENTC"/>
    <property type="match status" value="1"/>
</dbReference>
<dbReference type="AlphaFoldDB" id="A0A5R9KY67"/>
<evidence type="ECO:0000313" key="3">
    <source>
        <dbReference type="Proteomes" id="UP000306402"/>
    </source>
</evidence>
<dbReference type="PANTHER" id="PTHR42839">
    <property type="entry name" value="ISOCHORISMATE SYNTHASE ENTC"/>
    <property type="match status" value="1"/>
</dbReference>
<sequence length="415" mass="46758">MFSIDTDTRISIFEGLQVQDIWEASRQLGFPSALWRLPHTNEIKLLISIHEGIRKCQPDLEKLSPGFIINTFQSQNDDEMLFLEGDIILTFSESNVLKTVQNRIGEEHSEVKRLISLAENIGSKQDATSPGTFFHLEKPENQDPAARFQRTVELAVSAIRQKQFKKVVLSRTKELGYSENFQPAEAFRKLSAVYPHAFISLVNLPEHNEMWLGASPELLVGQNAGGKFTTMSLAGTQSARNAAGEIVPKYDIRWNEKEIEEQAMVSRYIVECFKKIRLREYQETGPRTVLAGNLYHLRTDFEVDTIALNFPELASVMLKLLHPTSAVCGVPKKESLQFLTDVEGYDRSFYSGFLGPAQVGGETNLFVNLRTVRFKDGIATFFAGAGITEDSIPAKEWEETELKCETLLKVIAPTF</sequence>
<evidence type="ECO:0000313" key="2">
    <source>
        <dbReference type="EMBL" id="TLV01256.1"/>
    </source>
</evidence>
<keyword evidence="3" id="KW-1185">Reference proteome</keyword>
<dbReference type="InterPro" id="IPR005801">
    <property type="entry name" value="ADC_synthase"/>
</dbReference>
<dbReference type="OrthoDB" id="9806579at2"/>
<gene>
    <name evidence="2" type="ORF">FEN17_17575</name>
</gene>
<protein>
    <submittedName>
        <fullName evidence="2">Chorismate-binding protein</fullName>
    </submittedName>
</protein>